<dbReference type="KEGG" id="marh:Mia14_0229"/>
<keyword evidence="3" id="KW-1185">Reference proteome</keyword>
<dbReference type="AlphaFoldDB" id="A0A218NM81"/>
<feature type="domain" description="PRC-barrel" evidence="1">
    <location>
        <begin position="2"/>
        <end position="78"/>
    </location>
</feature>
<accession>A0A218NM81</accession>
<evidence type="ECO:0000313" key="3">
    <source>
        <dbReference type="Proteomes" id="UP000197679"/>
    </source>
</evidence>
<dbReference type="Proteomes" id="UP000197679">
    <property type="component" value="Chromosome"/>
</dbReference>
<dbReference type="InterPro" id="IPR027275">
    <property type="entry name" value="PRC-brl_dom"/>
</dbReference>
<name>A0A218NM81_9ARCH</name>
<dbReference type="GeneID" id="33313787"/>
<dbReference type="RefSeq" id="WP_088819728.1">
    <property type="nucleotide sequence ID" value="NZ_CP019964.1"/>
</dbReference>
<dbReference type="EMBL" id="CP019964">
    <property type="protein sequence ID" value="ASI13563.1"/>
    <property type="molecule type" value="Genomic_DNA"/>
</dbReference>
<reference evidence="2 3" key="1">
    <citation type="journal article" date="2017" name="Nat. Commun.">
        <title>'ARMAN' archaea depend on association with euryarchaeal host in culture and in situ.</title>
        <authorList>
            <person name="Golyshina O."/>
            <person name="Toshchakov S."/>
            <person name="Makarova K."/>
            <person name="Gavrilov S."/>
            <person name="Korzhenkov A."/>
            <person name="La Cono V."/>
            <person name="Arcadi E."/>
            <person name="Nechitaylo T."/>
            <person name="Ferrer M."/>
            <person name="Kublanov I."/>
            <person name="Wolf Y."/>
            <person name="Yakimov M."/>
            <person name="Golyshin P."/>
            <person name="Slesarev A."/>
            <person name="Kozyavkin S."/>
        </authorList>
    </citation>
    <scope>NUCLEOTIDE SEQUENCE [LARGE SCALE GENOMIC DNA]</scope>
    <source>
        <strain evidence="2 3">Mia14</strain>
    </source>
</reference>
<sequence>MKLSDVYDMDVYSDGGQFLGNVKDAIVDLEHGEVGRLLMIGWSNVSEDNIQAILKDKSVLFKNIKNIGDVVLVSTSKKDSEEASAESSDLSFK</sequence>
<organism evidence="2 3">
    <name type="scientific">Candidatus Mancarchaeum acidiphilum</name>
    <dbReference type="NCBI Taxonomy" id="1920749"/>
    <lineage>
        <taxon>Archaea</taxon>
        <taxon>Candidatus Micrarchaeota</taxon>
        <taxon>Candidatus Mancarchaeum</taxon>
    </lineage>
</organism>
<dbReference type="Pfam" id="PF05239">
    <property type="entry name" value="PRC"/>
    <property type="match status" value="1"/>
</dbReference>
<evidence type="ECO:0000313" key="2">
    <source>
        <dbReference type="EMBL" id="ASI13563.1"/>
    </source>
</evidence>
<gene>
    <name evidence="2" type="ORF">Mia14_0229</name>
</gene>
<evidence type="ECO:0000259" key="1">
    <source>
        <dbReference type="Pfam" id="PF05239"/>
    </source>
</evidence>
<dbReference type="SUPFAM" id="SSF50346">
    <property type="entry name" value="PRC-barrel domain"/>
    <property type="match status" value="1"/>
</dbReference>
<dbReference type="OrthoDB" id="378671at2157"/>
<proteinExistence type="predicted"/>
<protein>
    <submittedName>
        <fullName evidence="2">PRC-barrel domain-containing protein</fullName>
    </submittedName>
</protein>
<dbReference type="InterPro" id="IPR011033">
    <property type="entry name" value="PRC_barrel-like_sf"/>
</dbReference>
<dbReference type="Gene3D" id="2.30.30.240">
    <property type="entry name" value="PRC-barrel domain"/>
    <property type="match status" value="1"/>
</dbReference>